<dbReference type="Pfam" id="PF07874">
    <property type="entry name" value="DUF1660"/>
    <property type="match status" value="1"/>
</dbReference>
<keyword evidence="3" id="KW-1185">Reference proteome</keyword>
<dbReference type="AlphaFoldDB" id="W0AM85"/>
<dbReference type="KEGG" id="ssan:NX02_19495"/>
<dbReference type="Proteomes" id="UP000018851">
    <property type="component" value="Chromosome"/>
</dbReference>
<sequence length="70" mass="8133">MALRCKLFGHKADRGGARHDGQDYWTGCVRCGTRLIRDTDGWRVPTEREITEHDVNRAEQRLEPVPERLT</sequence>
<name>W0AM85_9SPHN</name>
<dbReference type="RefSeq" id="WP_025293725.1">
    <property type="nucleotide sequence ID" value="NZ_CP006644.1"/>
</dbReference>
<dbReference type="STRING" id="1123269.NX02_19495"/>
<protein>
    <submittedName>
        <fullName evidence="2">Uncharacterized protein</fullName>
    </submittedName>
</protein>
<dbReference type="EMBL" id="CP006644">
    <property type="protein sequence ID" value="AHE57453.1"/>
    <property type="molecule type" value="Genomic_DNA"/>
</dbReference>
<proteinExistence type="predicted"/>
<accession>W0AM85</accession>
<dbReference type="KEGG" id="ssan:NX02_29445"/>
<evidence type="ECO:0000313" key="2">
    <source>
        <dbReference type="EMBL" id="AHE57453.1"/>
    </source>
</evidence>
<dbReference type="InterPro" id="IPR012455">
    <property type="entry name" value="DUF1660"/>
</dbReference>
<dbReference type="HOGENOM" id="CLU_183825_0_0_5"/>
<dbReference type="EMBL" id="CP006644">
    <property type="protein sequence ID" value="AHE55559.1"/>
    <property type="molecule type" value="Genomic_DNA"/>
</dbReference>
<reference evidence="2 3" key="1">
    <citation type="submission" date="2013-07" db="EMBL/GenBank/DDBJ databases">
        <title>Completed genome of Sphingomonas sanxanigenens NX02.</title>
        <authorList>
            <person name="Ma T."/>
            <person name="Huang H."/>
            <person name="Wu M."/>
            <person name="Li X."/>
            <person name="Li G."/>
        </authorList>
    </citation>
    <scope>NUCLEOTIDE SEQUENCE [LARGE SCALE GENOMIC DNA]</scope>
    <source>
        <strain evidence="2 3">NX02</strain>
    </source>
</reference>
<organism evidence="2 3">
    <name type="scientific">Sphingomonas sanxanigenens DSM 19645 = NX02</name>
    <dbReference type="NCBI Taxonomy" id="1123269"/>
    <lineage>
        <taxon>Bacteria</taxon>
        <taxon>Pseudomonadati</taxon>
        <taxon>Pseudomonadota</taxon>
        <taxon>Alphaproteobacteria</taxon>
        <taxon>Sphingomonadales</taxon>
        <taxon>Sphingomonadaceae</taxon>
        <taxon>Sphingomonas</taxon>
    </lineage>
</organism>
<evidence type="ECO:0000313" key="1">
    <source>
        <dbReference type="EMBL" id="AHE55559.1"/>
    </source>
</evidence>
<evidence type="ECO:0000313" key="3">
    <source>
        <dbReference type="Proteomes" id="UP000018851"/>
    </source>
</evidence>
<gene>
    <name evidence="1" type="ORF">NX02_19495</name>
    <name evidence="2" type="ORF">NX02_29445</name>
</gene>